<dbReference type="PROSITE" id="PS50125">
    <property type="entry name" value="GUANYLATE_CYCLASE_2"/>
    <property type="match status" value="1"/>
</dbReference>
<evidence type="ECO:0000256" key="10">
    <source>
        <dbReference type="ARBA" id="ARBA00023012"/>
    </source>
</evidence>
<dbReference type="GO" id="GO:0009190">
    <property type="term" value="P:cyclic nucleotide biosynthetic process"/>
    <property type="evidence" value="ECO:0007669"/>
    <property type="project" value="InterPro"/>
</dbReference>
<dbReference type="AlphaFoldDB" id="S2EBZ1"/>
<reference evidence="15 16" key="1">
    <citation type="journal article" date="2012" name="J. Bacteriol.">
        <title>Genome Sequence of "Candidatus Nitrosoarchaeum limnia" BG20, a Low-Salinity Ammonia-Oxidizing Archaeon from the San Francisco Bay Estuary.</title>
        <authorList>
            <person name="Mosier A.C."/>
            <person name="Allen E.E."/>
            <person name="Kim M."/>
            <person name="Ferriera S."/>
            <person name="Francis C.A."/>
        </authorList>
    </citation>
    <scope>NUCLEOTIDE SEQUENCE [LARGE SCALE GENOMIC DNA]</scope>
    <source>
        <strain evidence="15 16">BG20</strain>
    </source>
</reference>
<keyword evidence="16" id="KW-1185">Reference proteome</keyword>
<gene>
    <name evidence="15" type="ORF">BG20_I0988</name>
</gene>
<keyword evidence="12" id="KW-0812">Transmembrane</keyword>
<sequence length="576" mass="65046">MDKKLILLVIMVSVITILITAYLSFNYAEQILTDSASNQLLGESSTRGNAVKLLFESRIEQNKILTNDPMIKILVTELDNTSEHEFDKIRDSKRRDFLTQVQAFQTLVGFSIGFEDVKIIGSTGKVFFSLGKLTDNSFLQDPLFQKGLQKSIIDFEPSPTGKKMIIVSPIFAVDSKKNDEPIGVIISRMRTESLDNILTDKSGLGDTGEVYIVNERFLMLSESRFINNAIFKQKVDTVPVQKCFREGKDFAGIYKDYREVDIHGSSYCAKDLGFVLLAEIDEAETIQPILVLQDRIFQTGLMITAAMIVVAFIISKTISRPLIKLKNAANQVSNGDFKVRTNITTKDEIGELSQAFDLMTEKLQKSLIEIKEKEDVIKQQEDILLQFSDYSEKYCVCMVDIMNSTKITYQLSESQTSEFYKIFLNSIAEIVRNFGGIVVKNIGDALLFYFPVINLEEELTLKKCLDCCLTLCESHDDIIKKLEEQKLPIFDYRISSTFGIVRIAKTSISSVNDIFGSTVNRCAKINRLAPANRLILGEEFYDAAKNFDDYIFKKIADSTVPGSDYSGYLVTRKNIV</sequence>
<keyword evidence="9" id="KW-0067">ATP-binding</keyword>
<evidence type="ECO:0000256" key="7">
    <source>
        <dbReference type="ARBA" id="ARBA00022741"/>
    </source>
</evidence>
<dbReference type="Gene3D" id="3.30.70.1230">
    <property type="entry name" value="Nucleotide cyclase"/>
    <property type="match status" value="1"/>
</dbReference>
<dbReference type="Pfam" id="PF00211">
    <property type="entry name" value="Guanylate_cyc"/>
    <property type="match status" value="1"/>
</dbReference>
<keyword evidence="10" id="KW-0902">Two-component regulatory system</keyword>
<dbReference type="Gene3D" id="6.10.340.10">
    <property type="match status" value="1"/>
</dbReference>
<evidence type="ECO:0000313" key="16">
    <source>
        <dbReference type="Proteomes" id="UP000014065"/>
    </source>
</evidence>
<keyword evidence="6" id="KW-0808">Transferase</keyword>
<dbReference type="InterPro" id="IPR029787">
    <property type="entry name" value="Nucleotide_cyclase"/>
</dbReference>
<dbReference type="Proteomes" id="UP000014065">
    <property type="component" value="Unassembled WGS sequence"/>
</dbReference>
<evidence type="ECO:0000256" key="3">
    <source>
        <dbReference type="ARBA" id="ARBA00012438"/>
    </source>
</evidence>
<dbReference type="Pfam" id="PF00672">
    <property type="entry name" value="HAMP"/>
    <property type="match status" value="1"/>
</dbReference>
<dbReference type="GO" id="GO:0004673">
    <property type="term" value="F:protein histidine kinase activity"/>
    <property type="evidence" value="ECO:0007669"/>
    <property type="project" value="UniProtKB-EC"/>
</dbReference>
<dbReference type="GO" id="GO:0005886">
    <property type="term" value="C:plasma membrane"/>
    <property type="evidence" value="ECO:0007669"/>
    <property type="project" value="UniProtKB-SubCell"/>
</dbReference>
<comment type="subcellular location">
    <subcellularLocation>
        <location evidence="2">Cell membrane</location>
        <topology evidence="2">Multi-pass membrane protein</topology>
    </subcellularLocation>
</comment>
<evidence type="ECO:0000256" key="2">
    <source>
        <dbReference type="ARBA" id="ARBA00004651"/>
    </source>
</evidence>
<keyword evidence="8" id="KW-0418">Kinase</keyword>
<dbReference type="SUPFAM" id="SSF158472">
    <property type="entry name" value="HAMP domain-like"/>
    <property type="match status" value="1"/>
</dbReference>
<dbReference type="PANTHER" id="PTHR45528">
    <property type="entry name" value="SENSOR HISTIDINE KINASE CPXA"/>
    <property type="match status" value="1"/>
</dbReference>
<keyword evidence="11 12" id="KW-0472">Membrane</keyword>
<evidence type="ECO:0000256" key="12">
    <source>
        <dbReference type="SAM" id="Phobius"/>
    </source>
</evidence>
<dbReference type="PROSITE" id="PS50885">
    <property type="entry name" value="HAMP"/>
    <property type="match status" value="1"/>
</dbReference>
<keyword evidence="5" id="KW-0597">Phosphoprotein</keyword>
<feature type="transmembrane region" description="Helical" evidence="12">
    <location>
        <begin position="5"/>
        <end position="25"/>
    </location>
</feature>
<dbReference type="EMBL" id="AHJG01000009">
    <property type="protein sequence ID" value="EPA06841.1"/>
    <property type="molecule type" value="Genomic_DNA"/>
</dbReference>
<name>S2EBZ1_9ARCH</name>
<dbReference type="CDD" id="cd06225">
    <property type="entry name" value="HAMP"/>
    <property type="match status" value="1"/>
</dbReference>
<keyword evidence="4" id="KW-1003">Cell membrane</keyword>
<dbReference type="SMART" id="SM00304">
    <property type="entry name" value="HAMP"/>
    <property type="match status" value="1"/>
</dbReference>
<comment type="catalytic activity">
    <reaction evidence="1">
        <text>ATP + protein L-histidine = ADP + protein N-phospho-L-histidine.</text>
        <dbReference type="EC" id="2.7.13.3"/>
    </reaction>
</comment>
<dbReference type="EC" id="2.7.13.3" evidence="3"/>
<keyword evidence="7" id="KW-0547">Nucleotide-binding</keyword>
<feature type="domain" description="HAMP" evidence="14">
    <location>
        <begin position="316"/>
        <end position="368"/>
    </location>
</feature>
<evidence type="ECO:0000313" key="15">
    <source>
        <dbReference type="EMBL" id="EPA06841.1"/>
    </source>
</evidence>
<evidence type="ECO:0000256" key="4">
    <source>
        <dbReference type="ARBA" id="ARBA00022475"/>
    </source>
</evidence>
<dbReference type="CDD" id="cd07302">
    <property type="entry name" value="CHD"/>
    <property type="match status" value="1"/>
</dbReference>
<dbReference type="InterPro" id="IPR003660">
    <property type="entry name" value="HAMP_dom"/>
</dbReference>
<dbReference type="InterPro" id="IPR001054">
    <property type="entry name" value="A/G_cyclase"/>
</dbReference>
<evidence type="ECO:0000256" key="11">
    <source>
        <dbReference type="ARBA" id="ARBA00023136"/>
    </source>
</evidence>
<accession>S2EBZ1</accession>
<evidence type="ECO:0000256" key="5">
    <source>
        <dbReference type="ARBA" id="ARBA00022553"/>
    </source>
</evidence>
<dbReference type="InterPro" id="IPR050398">
    <property type="entry name" value="HssS/ArlS-like"/>
</dbReference>
<keyword evidence="12" id="KW-1133">Transmembrane helix</keyword>
<protein>
    <recommendedName>
        <fullName evidence="3">histidine kinase</fullName>
        <ecNumber evidence="3">2.7.13.3</ecNumber>
    </recommendedName>
</protein>
<proteinExistence type="predicted"/>
<evidence type="ECO:0000256" key="6">
    <source>
        <dbReference type="ARBA" id="ARBA00022679"/>
    </source>
</evidence>
<dbReference type="GO" id="GO:0005524">
    <property type="term" value="F:ATP binding"/>
    <property type="evidence" value="ECO:0007669"/>
    <property type="project" value="UniProtKB-KW"/>
</dbReference>
<evidence type="ECO:0000259" key="13">
    <source>
        <dbReference type="PROSITE" id="PS50125"/>
    </source>
</evidence>
<evidence type="ECO:0000256" key="1">
    <source>
        <dbReference type="ARBA" id="ARBA00000085"/>
    </source>
</evidence>
<dbReference type="SUPFAM" id="SSF55073">
    <property type="entry name" value="Nucleotide cyclase"/>
    <property type="match status" value="1"/>
</dbReference>
<dbReference type="PANTHER" id="PTHR45528:SF1">
    <property type="entry name" value="SENSOR HISTIDINE KINASE CPXA"/>
    <property type="match status" value="1"/>
</dbReference>
<dbReference type="GO" id="GO:0000160">
    <property type="term" value="P:phosphorelay signal transduction system"/>
    <property type="evidence" value="ECO:0007669"/>
    <property type="project" value="UniProtKB-KW"/>
</dbReference>
<dbReference type="PATRIC" id="fig|859192.6.peg.38"/>
<comment type="caution">
    <text evidence="15">The sequence shown here is derived from an EMBL/GenBank/DDBJ whole genome shotgun (WGS) entry which is preliminary data.</text>
</comment>
<evidence type="ECO:0000259" key="14">
    <source>
        <dbReference type="PROSITE" id="PS50885"/>
    </source>
</evidence>
<feature type="domain" description="Guanylate cyclase" evidence="13">
    <location>
        <begin position="395"/>
        <end position="526"/>
    </location>
</feature>
<organism evidence="15 16">
    <name type="scientific">Candidatus Nitrosarchaeum limnium BG20</name>
    <dbReference type="NCBI Taxonomy" id="859192"/>
    <lineage>
        <taxon>Archaea</taxon>
        <taxon>Nitrososphaerota</taxon>
        <taxon>Nitrososphaeria</taxon>
        <taxon>Nitrosopumilales</taxon>
        <taxon>Nitrosopumilaceae</taxon>
        <taxon>Nitrosarchaeum</taxon>
    </lineage>
</organism>
<evidence type="ECO:0000256" key="8">
    <source>
        <dbReference type="ARBA" id="ARBA00022777"/>
    </source>
</evidence>
<evidence type="ECO:0000256" key="9">
    <source>
        <dbReference type="ARBA" id="ARBA00022840"/>
    </source>
</evidence>